<dbReference type="Pfam" id="PF13598">
    <property type="entry name" value="DUF4139"/>
    <property type="match status" value="1"/>
</dbReference>
<evidence type="ECO:0000313" key="4">
    <source>
        <dbReference type="EMBL" id="RCW35242.1"/>
    </source>
</evidence>
<dbReference type="NCBIfam" id="TIGR02231">
    <property type="entry name" value="mucoidy inhibitor MuiA family protein"/>
    <property type="match status" value="1"/>
</dbReference>
<comment type="caution">
    <text evidence="4">The sequence shown here is derived from an EMBL/GenBank/DDBJ whole genome shotgun (WGS) entry which is preliminary data.</text>
</comment>
<feature type="domain" description="DUF4139" evidence="2">
    <location>
        <begin position="214"/>
        <end position="533"/>
    </location>
</feature>
<dbReference type="InterPro" id="IPR037291">
    <property type="entry name" value="DUF4139"/>
</dbReference>
<keyword evidence="1" id="KW-0732">Signal</keyword>
<feature type="signal peptide" evidence="1">
    <location>
        <begin position="1"/>
        <end position="18"/>
    </location>
</feature>
<organism evidence="4 5">
    <name type="scientific">Marinilabilia salmonicolor</name>
    <dbReference type="NCBI Taxonomy" id="989"/>
    <lineage>
        <taxon>Bacteria</taxon>
        <taxon>Pseudomonadati</taxon>
        <taxon>Bacteroidota</taxon>
        <taxon>Bacteroidia</taxon>
        <taxon>Marinilabiliales</taxon>
        <taxon>Marinilabiliaceae</taxon>
        <taxon>Marinilabilia</taxon>
    </lineage>
</organism>
<keyword evidence="5" id="KW-1185">Reference proteome</keyword>
<dbReference type="InterPro" id="IPR011935">
    <property type="entry name" value="CHP02231"/>
</dbReference>
<evidence type="ECO:0000259" key="2">
    <source>
        <dbReference type="Pfam" id="PF13598"/>
    </source>
</evidence>
<reference evidence="4 5" key="1">
    <citation type="submission" date="2018-07" db="EMBL/GenBank/DDBJ databases">
        <title>Freshwater and sediment microbial communities from various areas in North America, analyzing microbe dynamics in response to fracking.</title>
        <authorList>
            <person name="Lamendella R."/>
        </authorList>
    </citation>
    <scope>NUCLEOTIDE SEQUENCE [LARGE SCALE GENOMIC DNA]</scope>
    <source>
        <strain evidence="4 5">160A</strain>
    </source>
</reference>
<dbReference type="Proteomes" id="UP000252733">
    <property type="component" value="Unassembled WGS sequence"/>
</dbReference>
<dbReference type="RefSeq" id="WP_114436963.1">
    <property type="nucleotide sequence ID" value="NZ_QPIZ01000010.1"/>
</dbReference>
<dbReference type="EMBL" id="QPIZ01000010">
    <property type="protein sequence ID" value="RCW35242.1"/>
    <property type="molecule type" value="Genomic_DNA"/>
</dbReference>
<evidence type="ECO:0000256" key="1">
    <source>
        <dbReference type="SAM" id="SignalP"/>
    </source>
</evidence>
<feature type="chain" id="PRO_5016746382" evidence="1">
    <location>
        <begin position="19"/>
        <end position="540"/>
    </location>
</feature>
<evidence type="ECO:0000313" key="5">
    <source>
        <dbReference type="Proteomes" id="UP000252733"/>
    </source>
</evidence>
<sequence length="540" mass="61357">MKTIFVLITLLSFSVIQAQEQKEISSEISDVVVYLKGAQVTRTANISVGSGKSTLLFKGLTPRLNSNSLQVAAGNGITILSVNHSIDYLESQKSDALAQKLVNRRDELQDSISLNKNTRQIYIKEQEMLISNQSIGGQQTGVNVEQLIRATDFFRQRLTEIEKTLFENNRTTLEMQRRLDKINRQLNELNARDDQPTSTIKVTISTNRPVSAPVELTYTVHDARWQPFYDIRVKDTDEPVTLVYKAKVFQSTDENWHNVNLTLSTGNPTISNYKPELQPWFLYPAPVRMPEVMETMSIVEDDVELNEELVIEDKEEARPIRIRGVSSLGKQNVTTVQQQTTTAFEIQIPYTIPSDNQGYDVAVSDHQVKADFQYATVPKRSPHVYLMAHISDWSELNLLPGQANIYFDQTYQGKTVLNPYSSEDTLNLSVGRDPGIIMERELQKDFSSKSFFGNNAKETKAWKITMRNSKNTKATVMVEDQYPVSTNSDIKVELEENSGAKVNPVTGMLNWTLHLAPGETKKLRFIYTVRYPKEMNLIIE</sequence>
<gene>
    <name evidence="4" type="ORF">DFO77_1107</name>
</gene>
<proteinExistence type="predicted"/>
<dbReference type="PANTHER" id="PTHR31005:SF8">
    <property type="entry name" value="DUF4139 DOMAIN-CONTAINING PROTEIN"/>
    <property type="match status" value="1"/>
</dbReference>
<protein>
    <submittedName>
        <fullName evidence="4">Uncharacterized protein (TIGR02231 family)</fullName>
    </submittedName>
</protein>
<dbReference type="InterPro" id="IPR025554">
    <property type="entry name" value="DUF4140"/>
</dbReference>
<accession>A0A368V2C6</accession>
<dbReference type="AlphaFoldDB" id="A0A368V2C6"/>
<dbReference type="PANTHER" id="PTHR31005">
    <property type="entry name" value="DUF4139 DOMAIN-CONTAINING PROTEIN"/>
    <property type="match status" value="1"/>
</dbReference>
<feature type="domain" description="DUF4140" evidence="3">
    <location>
        <begin position="31"/>
        <end position="128"/>
    </location>
</feature>
<dbReference type="Pfam" id="PF13600">
    <property type="entry name" value="DUF4140"/>
    <property type="match status" value="1"/>
</dbReference>
<name>A0A368V2C6_9BACT</name>
<evidence type="ECO:0000259" key="3">
    <source>
        <dbReference type="Pfam" id="PF13600"/>
    </source>
</evidence>